<evidence type="ECO:0000256" key="5">
    <source>
        <dbReference type="ARBA" id="ARBA00022801"/>
    </source>
</evidence>
<proteinExistence type="inferred from homology"/>
<keyword evidence="14" id="KW-1185">Reference proteome</keyword>
<dbReference type="CDD" id="cd09901">
    <property type="entry name" value="H3TH_FEN1-like"/>
    <property type="match status" value="1"/>
</dbReference>
<dbReference type="SUPFAM" id="SSF47807">
    <property type="entry name" value="5' to 3' exonuclease, C-terminal subdomain"/>
    <property type="match status" value="1"/>
</dbReference>
<evidence type="ECO:0000313" key="13">
    <source>
        <dbReference type="EMBL" id="CAK9312129.1"/>
    </source>
</evidence>
<evidence type="ECO:0000256" key="2">
    <source>
        <dbReference type="ARBA" id="ARBA00022722"/>
    </source>
</evidence>
<dbReference type="PANTHER" id="PTHR11081">
    <property type="entry name" value="FLAP ENDONUCLEASE FAMILY MEMBER"/>
    <property type="match status" value="1"/>
</dbReference>
<dbReference type="EMBL" id="OZ021744">
    <property type="protein sequence ID" value="CAK9312129.1"/>
    <property type="molecule type" value="Genomic_DNA"/>
</dbReference>
<evidence type="ECO:0000256" key="4">
    <source>
        <dbReference type="ARBA" id="ARBA00022763"/>
    </source>
</evidence>
<comment type="similarity">
    <text evidence="9">Belongs to the XPG/RAD2 endonuclease family. EXO1 subfamily.</text>
</comment>
<dbReference type="Gene3D" id="1.10.150.20">
    <property type="entry name" value="5' to 3' exonuclease, C-terminal subdomain"/>
    <property type="match status" value="1"/>
</dbReference>
<keyword evidence="5 9" id="KW-0378">Hydrolase</keyword>
<dbReference type="Pfam" id="PF00752">
    <property type="entry name" value="XPG_N"/>
    <property type="match status" value="1"/>
</dbReference>
<evidence type="ECO:0000256" key="9">
    <source>
        <dbReference type="RuleBase" id="RU910737"/>
    </source>
</evidence>
<organism evidence="13 14">
    <name type="scientific">Citrullus colocynthis</name>
    <name type="common">colocynth</name>
    <dbReference type="NCBI Taxonomy" id="252529"/>
    <lineage>
        <taxon>Eukaryota</taxon>
        <taxon>Viridiplantae</taxon>
        <taxon>Streptophyta</taxon>
        <taxon>Embryophyta</taxon>
        <taxon>Tracheophyta</taxon>
        <taxon>Spermatophyta</taxon>
        <taxon>Magnoliopsida</taxon>
        <taxon>eudicotyledons</taxon>
        <taxon>Gunneridae</taxon>
        <taxon>Pentapetalae</taxon>
        <taxon>rosids</taxon>
        <taxon>fabids</taxon>
        <taxon>Cucurbitales</taxon>
        <taxon>Cucurbitaceae</taxon>
        <taxon>Benincaseae</taxon>
        <taxon>Citrullus</taxon>
    </lineage>
</organism>
<feature type="compositionally biased region" description="Low complexity" evidence="10">
    <location>
        <begin position="614"/>
        <end position="625"/>
    </location>
</feature>
<dbReference type="InterPro" id="IPR006085">
    <property type="entry name" value="XPG_DNA_repair_N"/>
</dbReference>
<keyword evidence="9" id="KW-0267">Excision nuclease</keyword>
<evidence type="ECO:0000256" key="7">
    <source>
        <dbReference type="ARBA" id="ARBA00023204"/>
    </source>
</evidence>
<evidence type="ECO:0000313" key="14">
    <source>
        <dbReference type="Proteomes" id="UP001642487"/>
    </source>
</evidence>
<keyword evidence="9" id="KW-0238">DNA-binding</keyword>
<dbReference type="PRINTS" id="PR00853">
    <property type="entry name" value="XPGRADSUPER"/>
</dbReference>
<comment type="cofactor">
    <cofactor evidence="9">
        <name>Mg(2+)</name>
        <dbReference type="ChEBI" id="CHEBI:18420"/>
    </cofactor>
    <text evidence="9">Binds 2 magnesium ions per subunit. They probably participate in the reaction catalyzed by the enzyme. May bind an additional third magnesium ion after substrate binding.</text>
</comment>
<dbReference type="SMART" id="SM00484">
    <property type="entry name" value="XPGI"/>
    <property type="match status" value="1"/>
</dbReference>
<protein>
    <recommendedName>
        <fullName evidence="9">Exonuclease 1</fullName>
        <ecNumber evidence="9">3.1.-.-</ecNumber>
    </recommendedName>
</protein>
<evidence type="ECO:0000256" key="8">
    <source>
        <dbReference type="ARBA" id="ARBA00023242"/>
    </source>
</evidence>
<keyword evidence="9" id="KW-0269">Exonuclease</keyword>
<evidence type="ECO:0000259" key="11">
    <source>
        <dbReference type="SMART" id="SM00484"/>
    </source>
</evidence>
<comment type="function">
    <text evidence="9">5'-&gt;3' double-stranded DNA exonuclease which may also possess a cryptic 3'-&gt;5' double-stranded DNA exonuclease activity. Functions in DNA mismatch repair.</text>
</comment>
<dbReference type="InterPro" id="IPR006084">
    <property type="entry name" value="XPG/Rad2"/>
</dbReference>
<dbReference type="InterPro" id="IPR044752">
    <property type="entry name" value="PIN-like_EXO1"/>
</dbReference>
<gene>
    <name evidence="13" type="ORF">CITCOLO1_LOCUS3807</name>
</gene>
<keyword evidence="9" id="KW-0228">DNA excision</keyword>
<keyword evidence="4 9" id="KW-0227">DNA damage</keyword>
<reference evidence="13 14" key="1">
    <citation type="submission" date="2024-03" db="EMBL/GenBank/DDBJ databases">
        <authorList>
            <person name="Gkanogiannis A."/>
            <person name="Becerra Lopez-Lavalle L."/>
        </authorList>
    </citation>
    <scope>NUCLEOTIDE SEQUENCE [LARGE SCALE GENOMIC DNA]</scope>
</reference>
<sequence>MWTDFCTVVAIASNCICSIQSLALCLPHSCLCFHIRYPSRHFLRHYRYLELSISSTTFEVQKKRKESQNPQTPKLHFENRWCSNQMGIKDLLRFMKPYIVPIHIKKYAGKRVGIDAYSWLHKGAYSCSMEICLNSDSDKKWRYLDYCMHRINLLRHYKIVPVVVFDGGNVPCKSVTEQERHRRREANRELAMEKLKEGNVGAASELFQRAVNVTPTVANQLIKLLREQNIEFVVAPYEADAQLAYLSSLGTQNGGIAAVITEDSDLIAYGCKATIFKMDRYGKGEEMMLDKIFESEGCTPSFRNFDKELLTGMCVLAGCDFLPSVPGIGIAKAYALVSKYRNLERVLSVLKLEKKKQMPEDYFKLFRQAMAVFQHAQIYDGETRKLRHMKPLPLELLQSLDEEIDFLGPDMPPSIAVSIAEGRLNPITMEAFNYFSSEECRQDLKQIENNERLPRTEAVEVSGKDSCFMVFVGKDRERHIPDKRIKPVVGDKNSKEELALEKLITPLNVQRTNEDKTNLDYKSIKIPDNNPFKRRKVDEWHSDLTQSVDEEVSVTSEDECEELSCETPDKLLLKSSRKRKLNEALSEQMDNVTELISGITQEEDLVLLEQTPESQKSVSSKTSSVIGRKRVVGKENKRKSNCNNSGIPKNSILNFFSRV</sequence>
<feature type="domain" description="XPG-I" evidence="11">
    <location>
        <begin position="226"/>
        <end position="298"/>
    </location>
</feature>
<dbReference type="InterPro" id="IPR006086">
    <property type="entry name" value="XPG-I_dom"/>
</dbReference>
<dbReference type="Gene3D" id="3.40.50.1010">
    <property type="entry name" value="5'-nuclease"/>
    <property type="match status" value="1"/>
</dbReference>
<feature type="domain" description="XPG N-terminal" evidence="12">
    <location>
        <begin position="86"/>
        <end position="187"/>
    </location>
</feature>
<name>A0ABP0XVF4_9ROSI</name>
<dbReference type="SMART" id="SM00485">
    <property type="entry name" value="XPGN"/>
    <property type="match status" value="1"/>
</dbReference>
<dbReference type="Pfam" id="PF00867">
    <property type="entry name" value="XPG_I"/>
    <property type="match status" value="1"/>
</dbReference>
<dbReference type="SUPFAM" id="SSF88723">
    <property type="entry name" value="PIN domain-like"/>
    <property type="match status" value="1"/>
</dbReference>
<keyword evidence="2 9" id="KW-0540">Nuclease</keyword>
<accession>A0ABP0XVF4</accession>
<dbReference type="PANTHER" id="PTHR11081:SF8">
    <property type="entry name" value="EXONUCLEASE 1"/>
    <property type="match status" value="1"/>
</dbReference>
<dbReference type="InterPro" id="IPR019974">
    <property type="entry name" value="XPG_CS"/>
</dbReference>
<evidence type="ECO:0000256" key="3">
    <source>
        <dbReference type="ARBA" id="ARBA00022723"/>
    </source>
</evidence>
<comment type="subcellular location">
    <subcellularLocation>
        <location evidence="1 9">Nucleus</location>
    </subcellularLocation>
</comment>
<dbReference type="InterPro" id="IPR008918">
    <property type="entry name" value="HhH2"/>
</dbReference>
<dbReference type="CDD" id="cd09857">
    <property type="entry name" value="PIN_EXO1"/>
    <property type="match status" value="1"/>
</dbReference>
<dbReference type="SMART" id="SM00279">
    <property type="entry name" value="HhH2"/>
    <property type="match status" value="1"/>
</dbReference>
<keyword evidence="7 9" id="KW-0234">DNA repair</keyword>
<feature type="region of interest" description="Disordered" evidence="10">
    <location>
        <begin position="611"/>
        <end position="645"/>
    </location>
</feature>
<keyword evidence="8 9" id="KW-0539">Nucleus</keyword>
<feature type="compositionally biased region" description="Basic residues" evidence="10">
    <location>
        <begin position="627"/>
        <end position="640"/>
    </location>
</feature>
<dbReference type="Proteomes" id="UP001642487">
    <property type="component" value="Chromosome 10"/>
</dbReference>
<evidence type="ECO:0000256" key="10">
    <source>
        <dbReference type="SAM" id="MobiDB-lite"/>
    </source>
</evidence>
<dbReference type="InterPro" id="IPR029060">
    <property type="entry name" value="PIN-like_dom_sf"/>
</dbReference>
<evidence type="ECO:0000256" key="6">
    <source>
        <dbReference type="ARBA" id="ARBA00022842"/>
    </source>
</evidence>
<keyword evidence="3 9" id="KW-0479">Metal-binding</keyword>
<evidence type="ECO:0000256" key="1">
    <source>
        <dbReference type="ARBA" id="ARBA00004123"/>
    </source>
</evidence>
<keyword evidence="6 9" id="KW-0460">Magnesium</keyword>
<dbReference type="InterPro" id="IPR036279">
    <property type="entry name" value="5-3_exonuclease_C_sf"/>
</dbReference>
<dbReference type="PROSITE" id="PS00842">
    <property type="entry name" value="XPG_2"/>
    <property type="match status" value="1"/>
</dbReference>
<dbReference type="EC" id="3.1.-.-" evidence="9"/>
<evidence type="ECO:0000259" key="12">
    <source>
        <dbReference type="SMART" id="SM00485"/>
    </source>
</evidence>